<name>A0A0S4KWP8_9BACT</name>
<accession>A0A0S4KWP8</accession>
<protein>
    <submittedName>
        <fullName evidence="3">Putative Universal stress protein</fullName>
    </submittedName>
</protein>
<evidence type="ECO:0000313" key="3">
    <source>
        <dbReference type="EMBL" id="CUQ67598.1"/>
    </source>
</evidence>
<dbReference type="EMBL" id="LN885086">
    <property type="protein sequence ID" value="CUQ67598.1"/>
    <property type="molecule type" value="Genomic_DNA"/>
</dbReference>
<dbReference type="KEGG" id="nio:NITINOP_2626"/>
<dbReference type="Gene3D" id="3.40.50.620">
    <property type="entry name" value="HUPs"/>
    <property type="match status" value="1"/>
</dbReference>
<keyword evidence="4" id="KW-1185">Reference proteome</keyword>
<dbReference type="RefSeq" id="WP_062486209.1">
    <property type="nucleotide sequence ID" value="NZ_LN885086.1"/>
</dbReference>
<comment type="similarity">
    <text evidence="1">Belongs to the universal stress protein A family.</text>
</comment>
<evidence type="ECO:0000313" key="4">
    <source>
        <dbReference type="Proteomes" id="UP000066284"/>
    </source>
</evidence>
<dbReference type="PRINTS" id="PR01438">
    <property type="entry name" value="UNVRSLSTRESS"/>
</dbReference>
<evidence type="ECO:0000256" key="1">
    <source>
        <dbReference type="ARBA" id="ARBA00008791"/>
    </source>
</evidence>
<dbReference type="PANTHER" id="PTHR46268">
    <property type="entry name" value="STRESS RESPONSE PROTEIN NHAX"/>
    <property type="match status" value="1"/>
</dbReference>
<dbReference type="Gene3D" id="3.40.50.12370">
    <property type="match status" value="1"/>
</dbReference>
<dbReference type="STRING" id="1715989.NITINOP_2626"/>
<dbReference type="OrthoDB" id="249659at2"/>
<organism evidence="3 4">
    <name type="scientific">Candidatus Nitrospira inopinata</name>
    <dbReference type="NCBI Taxonomy" id="1715989"/>
    <lineage>
        <taxon>Bacteria</taxon>
        <taxon>Pseudomonadati</taxon>
        <taxon>Nitrospirota</taxon>
        <taxon>Nitrospiria</taxon>
        <taxon>Nitrospirales</taxon>
        <taxon>Nitrospiraceae</taxon>
        <taxon>Nitrospira</taxon>
    </lineage>
</organism>
<dbReference type="CDD" id="cd00293">
    <property type="entry name" value="USP-like"/>
    <property type="match status" value="2"/>
</dbReference>
<reference evidence="4" key="1">
    <citation type="submission" date="2015-09" db="EMBL/GenBank/DDBJ databases">
        <authorList>
            <person name="Daims H."/>
        </authorList>
    </citation>
    <scope>NUCLEOTIDE SEQUENCE [LARGE SCALE GENOMIC DNA]</scope>
</reference>
<evidence type="ECO:0000259" key="2">
    <source>
        <dbReference type="Pfam" id="PF00582"/>
    </source>
</evidence>
<proteinExistence type="inferred from homology"/>
<dbReference type="Pfam" id="PF00582">
    <property type="entry name" value="Usp"/>
    <property type="match status" value="2"/>
</dbReference>
<sequence length="287" mass="31745">MTDSSVSIQAAQPFRRIFHPTDFSIDSHTALLHAVKLALAVRGELSVMHVDPDVTREDYEDFPRITPILKRWKVLPPNAGEEDMARSGLTVRKVRAVAKNPTEALLRHLSDDPADLLVMTTHQYDGLDRWQHRTVAEPVARGSRVPTLFVPAHVEGFVSKETGTVSLRRVLIPVHEQPNPQAAVDLTAQLADLLGCERITGLLIHVGRPETAPDLTYPMRKGLVWRSMVCHGDVVDVILGMGEDFDVDLIVMVTSGHDSLLDMMRGSTTERVLRGARCPLLAIPAAR</sequence>
<dbReference type="InterPro" id="IPR006016">
    <property type="entry name" value="UspA"/>
</dbReference>
<dbReference type="Proteomes" id="UP000066284">
    <property type="component" value="Chromosome 1"/>
</dbReference>
<gene>
    <name evidence="3" type="ORF">NITINOP_2626</name>
</gene>
<feature type="domain" description="UspA" evidence="2">
    <location>
        <begin position="224"/>
        <end position="284"/>
    </location>
</feature>
<dbReference type="AlphaFoldDB" id="A0A0S4KWP8"/>
<dbReference type="InterPro" id="IPR014729">
    <property type="entry name" value="Rossmann-like_a/b/a_fold"/>
</dbReference>
<dbReference type="PANTHER" id="PTHR46268:SF6">
    <property type="entry name" value="UNIVERSAL STRESS PROTEIN UP12"/>
    <property type="match status" value="1"/>
</dbReference>
<dbReference type="InterPro" id="IPR006015">
    <property type="entry name" value="Universal_stress_UspA"/>
</dbReference>
<dbReference type="SUPFAM" id="SSF52402">
    <property type="entry name" value="Adenine nucleotide alpha hydrolases-like"/>
    <property type="match status" value="2"/>
</dbReference>
<feature type="domain" description="UspA" evidence="2">
    <location>
        <begin position="14"/>
        <end position="151"/>
    </location>
</feature>